<gene>
    <name evidence="2" type="ORF">J0A69_03245</name>
</gene>
<organism evidence="2 3">
    <name type="scientific">Algoriphagus pacificus</name>
    <dbReference type="NCBI Taxonomy" id="2811234"/>
    <lineage>
        <taxon>Bacteria</taxon>
        <taxon>Pseudomonadati</taxon>
        <taxon>Bacteroidota</taxon>
        <taxon>Cytophagia</taxon>
        <taxon>Cytophagales</taxon>
        <taxon>Cyclobacteriaceae</taxon>
        <taxon>Algoriphagus</taxon>
    </lineage>
</organism>
<name>A0ABS3CD09_9BACT</name>
<sequence length="151" mass="17814">MINKRLKKLLLIVLGIFGFIIVLIPITLRLAFGPINSSGEIQITEKIKLEYDETYNSDFAGEFYEVKFKKNDSILGYHTFHNKDWAKHFFVDSLSGRSFLFIADSTLDNKRLNGYYLISFKPDFQNVIDTIFNETEEFYFQDKMEEMIKKH</sequence>
<keyword evidence="1" id="KW-1133">Transmembrane helix</keyword>
<dbReference type="RefSeq" id="WP_206585072.1">
    <property type="nucleotide sequence ID" value="NZ_JAFKCU010000001.1"/>
</dbReference>
<accession>A0ABS3CD09</accession>
<evidence type="ECO:0000313" key="2">
    <source>
        <dbReference type="EMBL" id="MBN7814424.1"/>
    </source>
</evidence>
<dbReference type="Proteomes" id="UP000664480">
    <property type="component" value="Unassembled WGS sequence"/>
</dbReference>
<evidence type="ECO:0000313" key="3">
    <source>
        <dbReference type="Proteomes" id="UP000664480"/>
    </source>
</evidence>
<evidence type="ECO:0000256" key="1">
    <source>
        <dbReference type="SAM" id="Phobius"/>
    </source>
</evidence>
<proteinExistence type="predicted"/>
<protein>
    <submittedName>
        <fullName evidence="2">Uncharacterized protein</fullName>
    </submittedName>
</protein>
<keyword evidence="1" id="KW-0812">Transmembrane</keyword>
<reference evidence="2 3" key="1">
    <citation type="submission" date="2021-03" db="EMBL/GenBank/DDBJ databases">
        <title>novel species isolated from a fishpond in China.</title>
        <authorList>
            <person name="Lu H."/>
            <person name="Cai Z."/>
        </authorList>
    </citation>
    <scope>NUCLEOTIDE SEQUENCE [LARGE SCALE GENOMIC DNA]</scope>
    <source>
        <strain evidence="2 3">YJ13C</strain>
    </source>
</reference>
<dbReference type="EMBL" id="JAFKCU010000001">
    <property type="protein sequence ID" value="MBN7814424.1"/>
    <property type="molecule type" value="Genomic_DNA"/>
</dbReference>
<keyword evidence="1" id="KW-0472">Membrane</keyword>
<keyword evidence="3" id="KW-1185">Reference proteome</keyword>
<feature type="transmembrane region" description="Helical" evidence="1">
    <location>
        <begin position="9"/>
        <end position="32"/>
    </location>
</feature>
<comment type="caution">
    <text evidence="2">The sequence shown here is derived from an EMBL/GenBank/DDBJ whole genome shotgun (WGS) entry which is preliminary data.</text>
</comment>